<evidence type="ECO:0000256" key="1">
    <source>
        <dbReference type="ARBA" id="ARBA00001946"/>
    </source>
</evidence>
<evidence type="ECO:0000256" key="16">
    <source>
        <dbReference type="PROSITE-ProRule" id="PRU10141"/>
    </source>
</evidence>
<evidence type="ECO:0000256" key="15">
    <source>
        <dbReference type="PROSITE-ProRule" id="PRU00235"/>
    </source>
</evidence>
<evidence type="ECO:0000256" key="4">
    <source>
        <dbReference type="ARBA" id="ARBA00012513"/>
    </source>
</evidence>
<dbReference type="PANTHER" id="PTHR44535:SF5">
    <property type="entry name" value="PROTEIN KINASE DOMAIN-CONTAINING PROTEIN"/>
    <property type="match status" value="1"/>
</dbReference>
<proteinExistence type="inferred from homology"/>
<dbReference type="InterPro" id="IPR051997">
    <property type="entry name" value="STK_NEK"/>
</dbReference>
<evidence type="ECO:0000256" key="13">
    <source>
        <dbReference type="ARBA" id="ARBA00022840"/>
    </source>
</evidence>
<dbReference type="Gene3D" id="2.130.10.30">
    <property type="entry name" value="Regulator of chromosome condensation 1/beta-lactamase-inhibitor protein II"/>
    <property type="match status" value="1"/>
</dbReference>
<dbReference type="GO" id="GO:0016301">
    <property type="term" value="F:kinase activity"/>
    <property type="evidence" value="ECO:0007669"/>
    <property type="project" value="UniProtKB-KW"/>
</dbReference>
<evidence type="ECO:0000256" key="14">
    <source>
        <dbReference type="ARBA" id="ARBA00022842"/>
    </source>
</evidence>
<organism evidence="18 19">
    <name type="scientific">Nicrophorus vespilloides</name>
    <name type="common">Boreal carrion beetle</name>
    <dbReference type="NCBI Taxonomy" id="110193"/>
    <lineage>
        <taxon>Eukaryota</taxon>
        <taxon>Metazoa</taxon>
        <taxon>Ecdysozoa</taxon>
        <taxon>Arthropoda</taxon>
        <taxon>Hexapoda</taxon>
        <taxon>Insecta</taxon>
        <taxon>Pterygota</taxon>
        <taxon>Neoptera</taxon>
        <taxon>Endopterygota</taxon>
        <taxon>Coleoptera</taxon>
        <taxon>Polyphaga</taxon>
        <taxon>Staphyliniformia</taxon>
        <taxon>Silphidae</taxon>
        <taxon>Nicrophorinae</taxon>
        <taxon>Nicrophorus</taxon>
    </lineage>
</organism>
<evidence type="ECO:0000256" key="7">
    <source>
        <dbReference type="ARBA" id="ARBA00022553"/>
    </source>
</evidence>
<dbReference type="PROSITE" id="PS00107">
    <property type="entry name" value="PROTEIN_KINASE_ATP"/>
    <property type="match status" value="1"/>
</dbReference>
<keyword evidence="7" id="KW-0597">Phosphoprotein</keyword>
<dbReference type="Gene3D" id="1.10.510.10">
    <property type="entry name" value="Transferase(Phosphotransferase) domain 1"/>
    <property type="match status" value="1"/>
</dbReference>
<keyword evidence="12 19" id="KW-0418">Kinase</keyword>
<dbReference type="SUPFAM" id="SSF56112">
    <property type="entry name" value="Protein kinase-like (PK-like)"/>
    <property type="match status" value="1"/>
</dbReference>
<dbReference type="PANTHER" id="PTHR44535">
    <property type="entry name" value="PROTEIN CBG16200"/>
    <property type="match status" value="1"/>
</dbReference>
<dbReference type="InterPro" id="IPR017441">
    <property type="entry name" value="Protein_kinase_ATP_BS"/>
</dbReference>
<keyword evidence="8" id="KW-0808">Transferase</keyword>
<feature type="repeat" description="RCC1" evidence="15">
    <location>
        <begin position="442"/>
        <end position="492"/>
    </location>
</feature>
<dbReference type="Gene3D" id="3.30.200.20">
    <property type="entry name" value="Phosphorylase Kinase, domain 1"/>
    <property type="match status" value="1"/>
</dbReference>
<evidence type="ECO:0000256" key="8">
    <source>
        <dbReference type="ARBA" id="ARBA00022679"/>
    </source>
</evidence>
<dbReference type="PROSITE" id="PS50012">
    <property type="entry name" value="RCC1_3"/>
    <property type="match status" value="5"/>
</dbReference>
<feature type="repeat" description="RCC1" evidence="15">
    <location>
        <begin position="493"/>
        <end position="543"/>
    </location>
</feature>
<evidence type="ECO:0000256" key="3">
    <source>
        <dbReference type="ARBA" id="ARBA00010886"/>
    </source>
</evidence>
<dbReference type="InterPro" id="IPR008271">
    <property type="entry name" value="Ser/Thr_kinase_AS"/>
</dbReference>
<evidence type="ECO:0000256" key="12">
    <source>
        <dbReference type="ARBA" id="ARBA00022777"/>
    </source>
</evidence>
<evidence type="ECO:0000256" key="5">
    <source>
        <dbReference type="ARBA" id="ARBA00022490"/>
    </source>
</evidence>
<keyword evidence="5" id="KW-0963">Cytoplasm</keyword>
<comment type="subcellular location">
    <subcellularLocation>
        <location evidence="2">Cytoplasm</location>
    </subcellularLocation>
</comment>
<evidence type="ECO:0000313" key="19">
    <source>
        <dbReference type="RefSeq" id="XP_017772307.1"/>
    </source>
</evidence>
<keyword evidence="11 16" id="KW-0547">Nucleotide-binding</keyword>
<keyword evidence="13 16" id="KW-0067">ATP-binding</keyword>
<dbReference type="GeneID" id="108559516"/>
<dbReference type="Proteomes" id="UP000695000">
    <property type="component" value="Unplaced"/>
</dbReference>
<dbReference type="InterPro" id="IPR009091">
    <property type="entry name" value="RCC1/BLIP-II"/>
</dbReference>
<gene>
    <name evidence="19" type="primary">LOC108559516</name>
</gene>
<dbReference type="SUPFAM" id="SSF50985">
    <property type="entry name" value="RCC1/BLIP-II"/>
    <property type="match status" value="1"/>
</dbReference>
<dbReference type="InterPro" id="IPR011009">
    <property type="entry name" value="Kinase-like_dom_sf"/>
</dbReference>
<dbReference type="SMART" id="SM00220">
    <property type="entry name" value="S_TKc"/>
    <property type="match status" value="1"/>
</dbReference>
<feature type="repeat" description="RCC1" evidence="15">
    <location>
        <begin position="337"/>
        <end position="389"/>
    </location>
</feature>
<keyword evidence="14" id="KW-0460">Magnesium</keyword>
<evidence type="ECO:0000313" key="18">
    <source>
        <dbReference type="Proteomes" id="UP000695000"/>
    </source>
</evidence>
<evidence type="ECO:0000256" key="6">
    <source>
        <dbReference type="ARBA" id="ARBA00022527"/>
    </source>
</evidence>
<dbReference type="PROSITE" id="PS00108">
    <property type="entry name" value="PROTEIN_KINASE_ST"/>
    <property type="match status" value="1"/>
</dbReference>
<keyword evidence="9" id="KW-0479">Metal-binding</keyword>
<feature type="repeat" description="RCC1" evidence="15">
    <location>
        <begin position="544"/>
        <end position="585"/>
    </location>
</feature>
<protein>
    <recommendedName>
        <fullName evidence="4">non-specific serine/threonine protein kinase</fullName>
        <ecNumber evidence="4">2.7.11.1</ecNumber>
    </recommendedName>
</protein>
<evidence type="ECO:0000256" key="11">
    <source>
        <dbReference type="ARBA" id="ARBA00022741"/>
    </source>
</evidence>
<reference evidence="19" key="1">
    <citation type="submission" date="2025-08" db="UniProtKB">
        <authorList>
            <consortium name="RefSeq"/>
        </authorList>
    </citation>
    <scope>IDENTIFICATION</scope>
    <source>
        <tissue evidence="19">Whole Larva</tissue>
    </source>
</reference>
<feature type="domain" description="Protein kinase" evidence="17">
    <location>
        <begin position="14"/>
        <end position="268"/>
    </location>
</feature>
<comment type="similarity">
    <text evidence="3">Belongs to the protein kinase superfamily. NEK Ser/Thr protein kinase family. NIMA subfamily.</text>
</comment>
<dbReference type="InterPro" id="IPR000719">
    <property type="entry name" value="Prot_kinase_dom"/>
</dbReference>
<keyword evidence="6" id="KW-0723">Serine/threonine-protein kinase</keyword>
<comment type="cofactor">
    <cofactor evidence="1">
        <name>Mg(2+)</name>
        <dbReference type="ChEBI" id="CHEBI:18420"/>
    </cofactor>
</comment>
<feature type="repeat" description="RCC1" evidence="15">
    <location>
        <begin position="390"/>
        <end position="441"/>
    </location>
</feature>
<dbReference type="PRINTS" id="PR00633">
    <property type="entry name" value="RCCNDNSATION"/>
</dbReference>
<dbReference type="InterPro" id="IPR058923">
    <property type="entry name" value="RCC1-like_dom"/>
</dbReference>
<dbReference type="Pfam" id="PF00069">
    <property type="entry name" value="Pkinase"/>
    <property type="match status" value="1"/>
</dbReference>
<dbReference type="PROSITE" id="PS50011">
    <property type="entry name" value="PROTEIN_KINASE_DOM"/>
    <property type="match status" value="1"/>
</dbReference>
<evidence type="ECO:0000256" key="9">
    <source>
        <dbReference type="ARBA" id="ARBA00022723"/>
    </source>
</evidence>
<evidence type="ECO:0000259" key="17">
    <source>
        <dbReference type="PROSITE" id="PS50011"/>
    </source>
</evidence>
<feature type="binding site" evidence="16">
    <location>
        <position position="43"/>
    </location>
    <ligand>
        <name>ATP</name>
        <dbReference type="ChEBI" id="CHEBI:30616"/>
    </ligand>
</feature>
<dbReference type="CDD" id="cd08215">
    <property type="entry name" value="STKc_Nek"/>
    <property type="match status" value="1"/>
</dbReference>
<accession>A0ABM1MCK7</accession>
<evidence type="ECO:0000256" key="2">
    <source>
        <dbReference type="ARBA" id="ARBA00004496"/>
    </source>
</evidence>
<dbReference type="Pfam" id="PF25390">
    <property type="entry name" value="WD40_RLD"/>
    <property type="match status" value="1"/>
</dbReference>
<dbReference type="InterPro" id="IPR000408">
    <property type="entry name" value="Reg_chr_condens"/>
</dbReference>
<sequence length="706" mass="78430">MSFGGKSSQELRGYEKIKTVGKGSFGTATLYKRLEDEVFVVMKEVFVSDMSPIEKSAALNEVEVLSSLDHPNIIKYLGSFQHGGSLMIVMEYADGGNLAQLISRKQEKREKIPEPEILDIFEQICCGISYMHANKILHRDMKSANVFLNKDGTVKIGDFGISKMMNTRSQAHTVVGTPYYLSPEMCEGKDYNEKSDVWAMGCILYELVCLRRPFEAPTLPLLIQKISSCDFPRIPNTYSDGIFQLIEMILQRDSEKRPSGLLMLHTIIPAIREELKSLSARLSESLSLSPPKERSVLYDLQGFTSNANLHPTDLPSNLKLIDVAQSFTHSLVISDDFKVFSWGEDAHGQQGLGMREAFRRTPIANKSLQSYKVIRCCAGLNFTIFLTEDGTLLSCGNGKFGCLGHGNWSDQLTPKFIESLKNMKISEICSGANHVLALATNGKVFAWGSAQHGQLGLGHTQYCCKPMPLKLSDFNVQKVFGGEDCSALLTTSGKIYFAGSNTYSKLGFKQAQLLKTFWLFEGIKERFMDVSFGKKHTVLLGTTGNVYCLGSSEHGQCGKSETRLILNKVERISAGPTYTVASTYENVVYFWGSYSKRSKNVDCNLHLFQNDIYEKSQKTIQLEDSPKPILALYASAEKIKNGNILWIGGLVANANSVSVLVHTTTPTQKKHDEDVEDDCSRVLNTNWTSSNQTLATGIALMNTPFQ</sequence>
<keyword evidence="18" id="KW-1185">Reference proteome</keyword>
<keyword evidence="10" id="KW-0677">Repeat</keyword>
<evidence type="ECO:0000256" key="10">
    <source>
        <dbReference type="ARBA" id="ARBA00022737"/>
    </source>
</evidence>
<name>A0ABM1MCK7_NICVS</name>
<dbReference type="EC" id="2.7.11.1" evidence="4"/>
<dbReference type="RefSeq" id="XP_017772307.1">
    <property type="nucleotide sequence ID" value="XM_017916818.1"/>
</dbReference>